<dbReference type="PROSITE" id="PS50850">
    <property type="entry name" value="MFS"/>
    <property type="match status" value="1"/>
</dbReference>
<reference evidence="8 9" key="1">
    <citation type="journal article" date="2018" name="Evol. Lett.">
        <title>Horizontal gene cluster transfer increased hallucinogenic mushroom diversity.</title>
        <authorList>
            <person name="Reynolds H.T."/>
            <person name="Vijayakumar V."/>
            <person name="Gluck-Thaler E."/>
            <person name="Korotkin H.B."/>
            <person name="Matheny P.B."/>
            <person name="Slot J.C."/>
        </authorList>
    </citation>
    <scope>NUCLEOTIDE SEQUENCE [LARGE SCALE GENOMIC DNA]</scope>
    <source>
        <strain evidence="8 9">2631</strain>
    </source>
</reference>
<keyword evidence="9" id="KW-1185">Reference proteome</keyword>
<keyword evidence="3 6" id="KW-1133">Transmembrane helix</keyword>
<feature type="transmembrane region" description="Helical" evidence="6">
    <location>
        <begin position="483"/>
        <end position="505"/>
    </location>
</feature>
<evidence type="ECO:0000256" key="4">
    <source>
        <dbReference type="ARBA" id="ARBA00023136"/>
    </source>
</evidence>
<feature type="domain" description="Major facilitator superfamily (MFS) profile" evidence="7">
    <location>
        <begin position="112"/>
        <end position="552"/>
    </location>
</feature>
<dbReference type="FunFam" id="1.20.1250.20:FF:000011">
    <property type="entry name" value="MFS multidrug transporter, putative"/>
    <property type="match status" value="1"/>
</dbReference>
<dbReference type="Proteomes" id="UP000283269">
    <property type="component" value="Unassembled WGS sequence"/>
</dbReference>
<feature type="transmembrane region" description="Helical" evidence="6">
    <location>
        <begin position="110"/>
        <end position="130"/>
    </location>
</feature>
<dbReference type="InParanoid" id="A0A409WHL0"/>
<keyword evidence="2 6" id="KW-0812">Transmembrane</keyword>
<keyword evidence="4 6" id="KW-0472">Membrane</keyword>
<organism evidence="8 9">
    <name type="scientific">Psilocybe cyanescens</name>
    <dbReference type="NCBI Taxonomy" id="93625"/>
    <lineage>
        <taxon>Eukaryota</taxon>
        <taxon>Fungi</taxon>
        <taxon>Dikarya</taxon>
        <taxon>Basidiomycota</taxon>
        <taxon>Agaricomycotina</taxon>
        <taxon>Agaricomycetes</taxon>
        <taxon>Agaricomycetidae</taxon>
        <taxon>Agaricales</taxon>
        <taxon>Agaricineae</taxon>
        <taxon>Strophariaceae</taxon>
        <taxon>Psilocybe</taxon>
    </lineage>
</organism>
<feature type="compositionally biased region" description="Basic and acidic residues" evidence="5">
    <location>
        <begin position="38"/>
        <end position="52"/>
    </location>
</feature>
<dbReference type="Gene3D" id="1.20.1250.20">
    <property type="entry name" value="MFS general substrate transporter like domains"/>
    <property type="match status" value="1"/>
</dbReference>
<dbReference type="OrthoDB" id="3357846at2759"/>
<evidence type="ECO:0000259" key="7">
    <source>
        <dbReference type="PROSITE" id="PS50850"/>
    </source>
</evidence>
<comment type="subcellular location">
    <subcellularLocation>
        <location evidence="1">Membrane</location>
        <topology evidence="1">Multi-pass membrane protein</topology>
    </subcellularLocation>
</comment>
<protein>
    <recommendedName>
        <fullName evidence="7">Major facilitator superfamily (MFS) profile domain-containing protein</fullName>
    </recommendedName>
</protein>
<evidence type="ECO:0000313" key="8">
    <source>
        <dbReference type="EMBL" id="PPQ78016.1"/>
    </source>
</evidence>
<evidence type="ECO:0000313" key="9">
    <source>
        <dbReference type="Proteomes" id="UP000283269"/>
    </source>
</evidence>
<dbReference type="CDD" id="cd17323">
    <property type="entry name" value="MFS_Tpo1_MDR_like"/>
    <property type="match status" value="1"/>
</dbReference>
<feature type="transmembrane region" description="Helical" evidence="6">
    <location>
        <begin position="150"/>
        <end position="168"/>
    </location>
</feature>
<feature type="transmembrane region" description="Helical" evidence="6">
    <location>
        <begin position="345"/>
        <end position="364"/>
    </location>
</feature>
<feature type="transmembrane region" description="Helical" evidence="6">
    <location>
        <begin position="451"/>
        <end position="476"/>
    </location>
</feature>
<evidence type="ECO:0000256" key="1">
    <source>
        <dbReference type="ARBA" id="ARBA00004141"/>
    </source>
</evidence>
<accession>A0A409WHL0</accession>
<dbReference type="InterPro" id="IPR036259">
    <property type="entry name" value="MFS_trans_sf"/>
</dbReference>
<feature type="transmembrane region" description="Helical" evidence="6">
    <location>
        <begin position="511"/>
        <end position="537"/>
    </location>
</feature>
<feature type="transmembrane region" description="Helical" evidence="6">
    <location>
        <begin position="205"/>
        <end position="227"/>
    </location>
</feature>
<dbReference type="SUPFAM" id="SSF103473">
    <property type="entry name" value="MFS general substrate transporter"/>
    <property type="match status" value="1"/>
</dbReference>
<dbReference type="InterPro" id="IPR020846">
    <property type="entry name" value="MFS_dom"/>
</dbReference>
<dbReference type="GO" id="GO:0005886">
    <property type="term" value="C:plasma membrane"/>
    <property type="evidence" value="ECO:0007669"/>
    <property type="project" value="TreeGrafter"/>
</dbReference>
<evidence type="ECO:0000256" key="3">
    <source>
        <dbReference type="ARBA" id="ARBA00022989"/>
    </source>
</evidence>
<gene>
    <name evidence="8" type="ORF">CVT25_015572</name>
</gene>
<dbReference type="InterPro" id="IPR011701">
    <property type="entry name" value="MFS"/>
</dbReference>
<dbReference type="GO" id="GO:0015244">
    <property type="term" value="F:fluconazole transmembrane transporter activity"/>
    <property type="evidence" value="ECO:0007669"/>
    <property type="project" value="TreeGrafter"/>
</dbReference>
<evidence type="ECO:0000256" key="6">
    <source>
        <dbReference type="SAM" id="Phobius"/>
    </source>
</evidence>
<feature type="transmembrane region" description="Helical" evidence="6">
    <location>
        <begin position="268"/>
        <end position="289"/>
    </location>
</feature>
<dbReference type="Pfam" id="PF07690">
    <property type="entry name" value="MFS_1"/>
    <property type="match status" value="1"/>
</dbReference>
<dbReference type="GO" id="GO:1990961">
    <property type="term" value="P:xenobiotic detoxification by transmembrane export across the plasma membrane"/>
    <property type="evidence" value="ECO:0007669"/>
    <property type="project" value="TreeGrafter"/>
</dbReference>
<dbReference type="EMBL" id="NHYD01003429">
    <property type="protein sequence ID" value="PPQ78016.1"/>
    <property type="molecule type" value="Genomic_DNA"/>
</dbReference>
<dbReference type="PANTHER" id="PTHR23502:SF23">
    <property type="entry name" value="FLUCONAZOLE RESISTANCE PROTEIN 1"/>
    <property type="match status" value="1"/>
</dbReference>
<feature type="transmembrane region" description="Helical" evidence="6">
    <location>
        <begin position="239"/>
        <end position="262"/>
    </location>
</feature>
<name>A0A409WHL0_PSICY</name>
<evidence type="ECO:0000256" key="2">
    <source>
        <dbReference type="ARBA" id="ARBA00022692"/>
    </source>
</evidence>
<dbReference type="PANTHER" id="PTHR23502">
    <property type="entry name" value="MAJOR FACILITATOR SUPERFAMILY"/>
    <property type="match status" value="1"/>
</dbReference>
<dbReference type="STRING" id="93625.A0A409WHL0"/>
<feature type="region of interest" description="Disordered" evidence="5">
    <location>
        <begin position="24"/>
        <end position="52"/>
    </location>
</feature>
<comment type="caution">
    <text evidence="8">The sequence shown here is derived from an EMBL/GenBank/DDBJ whole genome shotgun (WGS) entry which is preliminary data.</text>
</comment>
<feature type="transmembrane region" description="Helical" evidence="6">
    <location>
        <begin position="424"/>
        <end position="445"/>
    </location>
</feature>
<dbReference type="AlphaFoldDB" id="A0A409WHL0"/>
<sequence length="552" mass="61182">MSDIFRDSTLGAILNYATNGRLFPHPEQRPEWQLPDNLRPKEHSRDSDVKNRDKVAVVTAGSVTPTSRGSGELEKGAAAAPAAADDKLVVGWYDDNDQENPMNWSLTKRCFVVAMTCLLTTSVYTGSGIYTASIPEIMEKFDCNQTTATAGLSLYVIAYGIGPMFLSPISEIPSVGRREIYIITLIIFVALQVPTLYANNIHTLLAMRFLAGFFGSPALASGGATIQDMFHFIKLPYPMMLWSVTALCGPLLGPIMGGYAAAANGWKWPIYELLWLTGFTLIVLIFWYPETNAETILLRRAKRIRARTGIEGLYSEGEVRQSHLKSTQVLYDSLLRPFQLMTEPVILYLNLYISLGYAIFYLWFEAFPVVYVDIYHFRLGSSGLPFLGLLFTAILTGICYLIYNKRVIEATFLRTGAIIPESRLTIALFAAPFGPIALFMFGWTARENIHWMVPTIGAALFLPGLLLIFQGAVVYLPMSYPRYAASILAGNGMFRAVLGGAFPLFGRSLYTSLGVGGGCSLLAGITIAFWPGLWYLWRYGAKIRAKSKYANF</sequence>
<feature type="transmembrane region" description="Helical" evidence="6">
    <location>
        <begin position="180"/>
        <end position="199"/>
    </location>
</feature>
<feature type="transmembrane region" description="Helical" evidence="6">
    <location>
        <begin position="384"/>
        <end position="403"/>
    </location>
</feature>
<proteinExistence type="predicted"/>
<evidence type="ECO:0000256" key="5">
    <source>
        <dbReference type="SAM" id="MobiDB-lite"/>
    </source>
</evidence>
<dbReference type="FunCoup" id="A0A409WHL0">
    <property type="interactions" value="14"/>
</dbReference>